<proteinExistence type="predicted"/>
<name>A0A7T3PGZ8_9CAUD</name>
<reference evidence="1 2" key="1">
    <citation type="submission" date="2020-11" db="EMBL/GenBank/DDBJ databases">
        <title>Complete Genome Sequence of Achromobacter phage vB_AchrS_AchV4.</title>
        <authorList>
            <person name="Kaliniene L."/>
            <person name="Noreika A."/>
            <person name="Meskys R."/>
        </authorList>
    </citation>
    <scope>NUCLEOTIDE SEQUENCE [LARGE SCALE GENOMIC DNA]</scope>
</reference>
<gene>
    <name evidence="1" type="ORF">AchV4_0040</name>
</gene>
<dbReference type="EMBL" id="MW269554">
    <property type="protein sequence ID" value="QPZ53312.1"/>
    <property type="molecule type" value="Genomic_DNA"/>
</dbReference>
<evidence type="ECO:0000313" key="1">
    <source>
        <dbReference type="EMBL" id="QPZ53312.1"/>
    </source>
</evidence>
<dbReference type="Proteomes" id="UP000595170">
    <property type="component" value="Segment"/>
</dbReference>
<sequence length="66" mass="7455">MTLIDLVRKPFIQEFKDAAECGYQPRGGFYLSAKHYADEIISRMTTLELLEAISTALADTQDKDQS</sequence>
<keyword evidence="2" id="KW-1185">Reference proteome</keyword>
<organism evidence="1 2">
    <name type="scientific">Achromobacter phage vB_AchrS_AchV4</name>
    <dbReference type="NCBI Taxonomy" id="2796514"/>
    <lineage>
        <taxon>Viruses</taxon>
        <taxon>Duplodnaviria</taxon>
        <taxon>Heunggongvirae</taxon>
        <taxon>Uroviricota</taxon>
        <taxon>Caudoviricetes</taxon>
        <taxon>Casjensviridae</taxon>
        <taxon>Gediminasvirus</taxon>
        <taxon>Gediminasvirus AchV4</taxon>
    </lineage>
</organism>
<evidence type="ECO:0000313" key="2">
    <source>
        <dbReference type="Proteomes" id="UP000595170"/>
    </source>
</evidence>
<protein>
    <submittedName>
        <fullName evidence="1">Uncharacterized protein</fullName>
    </submittedName>
</protein>
<accession>A0A7T3PGZ8</accession>